<dbReference type="Proteomes" id="UP000295560">
    <property type="component" value="Unassembled WGS sequence"/>
</dbReference>
<dbReference type="AlphaFoldDB" id="A0A4R1HXY1"/>
<keyword evidence="2" id="KW-1185">Reference proteome</keyword>
<protein>
    <submittedName>
        <fullName evidence="1">Uncharacterized protein</fullName>
    </submittedName>
</protein>
<name>A0A4R1HXY1_PSEEN</name>
<evidence type="ECO:0000313" key="2">
    <source>
        <dbReference type="Proteomes" id="UP000295560"/>
    </source>
</evidence>
<evidence type="ECO:0000313" key="1">
    <source>
        <dbReference type="EMBL" id="TCK27664.1"/>
    </source>
</evidence>
<reference evidence="1 2" key="1">
    <citation type="submission" date="2019-03" db="EMBL/GenBank/DDBJ databases">
        <title>Sequencing the genomes of 1000 actinobacteria strains.</title>
        <authorList>
            <person name="Klenk H.-P."/>
        </authorList>
    </citation>
    <scope>NUCLEOTIDE SEQUENCE [LARGE SCALE GENOMIC DNA]</scope>
    <source>
        <strain evidence="1 2">DSM 44969</strain>
    </source>
</reference>
<sequence length="47" mass="5192">MTVGDIAAEPVNHDRLKWHNRATTGVLRPFLPITVRVAEGEARNGQP</sequence>
<organism evidence="1 2">
    <name type="scientific">Pseudonocardia endophytica</name>
    <dbReference type="NCBI Taxonomy" id="401976"/>
    <lineage>
        <taxon>Bacteria</taxon>
        <taxon>Bacillati</taxon>
        <taxon>Actinomycetota</taxon>
        <taxon>Actinomycetes</taxon>
        <taxon>Pseudonocardiales</taxon>
        <taxon>Pseudonocardiaceae</taxon>
        <taxon>Pseudonocardia</taxon>
    </lineage>
</organism>
<accession>A0A4R1HXY1</accession>
<comment type="caution">
    <text evidence="1">The sequence shown here is derived from an EMBL/GenBank/DDBJ whole genome shotgun (WGS) entry which is preliminary data.</text>
</comment>
<proteinExistence type="predicted"/>
<dbReference type="EMBL" id="SMFZ01000001">
    <property type="protein sequence ID" value="TCK27664.1"/>
    <property type="molecule type" value="Genomic_DNA"/>
</dbReference>
<gene>
    <name evidence="1" type="ORF">EV378_3542</name>
</gene>